<keyword evidence="9" id="KW-0175">Coiled coil</keyword>
<dbReference type="Proteomes" id="UP000275078">
    <property type="component" value="Unassembled WGS sequence"/>
</dbReference>
<dbReference type="SUPFAM" id="SSF56019">
    <property type="entry name" value="The spindle assembly checkpoint protein mad2"/>
    <property type="match status" value="1"/>
</dbReference>
<feature type="region of interest" description="Disordered" evidence="10">
    <location>
        <begin position="406"/>
        <end position="430"/>
    </location>
</feature>
<dbReference type="EMBL" id="ML119785">
    <property type="protein sequence ID" value="RPA74623.1"/>
    <property type="molecule type" value="Genomic_DNA"/>
</dbReference>
<name>A0A3N4HLC9_ASCIM</name>
<evidence type="ECO:0000256" key="2">
    <source>
        <dbReference type="ARBA" id="ARBA00004286"/>
    </source>
</evidence>
<keyword evidence="8" id="KW-0469">Meiosis</keyword>
<evidence type="ECO:0000313" key="12">
    <source>
        <dbReference type="EMBL" id="RPA74623.1"/>
    </source>
</evidence>
<dbReference type="Gene3D" id="3.30.40.10">
    <property type="entry name" value="Zinc/RING finger domain, C3HC4 (zinc finger)"/>
    <property type="match status" value="1"/>
</dbReference>
<dbReference type="InterPro" id="IPR001965">
    <property type="entry name" value="Znf_PHD"/>
</dbReference>
<dbReference type="PROSITE" id="PS50815">
    <property type="entry name" value="HORMA"/>
    <property type="match status" value="1"/>
</dbReference>
<dbReference type="Pfam" id="PF02301">
    <property type="entry name" value="HORMA"/>
    <property type="match status" value="1"/>
</dbReference>
<evidence type="ECO:0000256" key="8">
    <source>
        <dbReference type="ARBA" id="ARBA00023254"/>
    </source>
</evidence>
<feature type="coiled-coil region" evidence="9">
    <location>
        <begin position="17"/>
        <end position="44"/>
    </location>
</feature>
<dbReference type="PANTHER" id="PTHR48225:SF7">
    <property type="entry name" value="MEIOSIS-SPECIFIC PROTEIN HOP1"/>
    <property type="match status" value="1"/>
</dbReference>
<dbReference type="GO" id="GO:0051598">
    <property type="term" value="P:meiotic recombination checkpoint signaling"/>
    <property type="evidence" value="ECO:0007669"/>
    <property type="project" value="TreeGrafter"/>
</dbReference>
<evidence type="ECO:0000256" key="7">
    <source>
        <dbReference type="ARBA" id="ARBA00023242"/>
    </source>
</evidence>
<dbReference type="GO" id="GO:0005634">
    <property type="term" value="C:nucleus"/>
    <property type="evidence" value="ECO:0007669"/>
    <property type="project" value="UniProtKB-SubCell"/>
</dbReference>
<evidence type="ECO:0000256" key="4">
    <source>
        <dbReference type="ARBA" id="ARBA00022723"/>
    </source>
</evidence>
<accession>A0A3N4HLC9</accession>
<dbReference type="InterPro" id="IPR011011">
    <property type="entry name" value="Znf_FYVE_PHD"/>
</dbReference>
<evidence type="ECO:0000259" key="11">
    <source>
        <dbReference type="PROSITE" id="PS50815"/>
    </source>
</evidence>
<evidence type="ECO:0000256" key="3">
    <source>
        <dbReference type="ARBA" id="ARBA00022454"/>
    </source>
</evidence>
<evidence type="ECO:0000256" key="10">
    <source>
        <dbReference type="SAM" id="MobiDB-lite"/>
    </source>
</evidence>
<dbReference type="OrthoDB" id="1928087at2759"/>
<feature type="region of interest" description="Disordered" evidence="10">
    <location>
        <begin position="369"/>
        <end position="392"/>
    </location>
</feature>
<evidence type="ECO:0000256" key="1">
    <source>
        <dbReference type="ARBA" id="ARBA00004123"/>
    </source>
</evidence>
<feature type="compositionally biased region" description="Polar residues" evidence="10">
    <location>
        <begin position="625"/>
        <end position="638"/>
    </location>
</feature>
<keyword evidence="5" id="KW-0863">Zinc-finger</keyword>
<dbReference type="SUPFAM" id="SSF57903">
    <property type="entry name" value="FYVE/PHD zinc finger"/>
    <property type="match status" value="1"/>
</dbReference>
<comment type="subcellular location">
    <subcellularLocation>
        <location evidence="2">Chromosome</location>
    </subcellularLocation>
    <subcellularLocation>
        <location evidence="1">Nucleus</location>
    </subcellularLocation>
</comment>
<reference evidence="12 13" key="1">
    <citation type="journal article" date="2018" name="Nat. Ecol. Evol.">
        <title>Pezizomycetes genomes reveal the molecular basis of ectomycorrhizal truffle lifestyle.</title>
        <authorList>
            <person name="Murat C."/>
            <person name="Payen T."/>
            <person name="Noel B."/>
            <person name="Kuo A."/>
            <person name="Morin E."/>
            <person name="Chen J."/>
            <person name="Kohler A."/>
            <person name="Krizsan K."/>
            <person name="Balestrini R."/>
            <person name="Da Silva C."/>
            <person name="Montanini B."/>
            <person name="Hainaut M."/>
            <person name="Levati E."/>
            <person name="Barry K.W."/>
            <person name="Belfiori B."/>
            <person name="Cichocki N."/>
            <person name="Clum A."/>
            <person name="Dockter R.B."/>
            <person name="Fauchery L."/>
            <person name="Guy J."/>
            <person name="Iotti M."/>
            <person name="Le Tacon F."/>
            <person name="Lindquist E.A."/>
            <person name="Lipzen A."/>
            <person name="Malagnac F."/>
            <person name="Mello A."/>
            <person name="Molinier V."/>
            <person name="Miyauchi S."/>
            <person name="Poulain J."/>
            <person name="Riccioni C."/>
            <person name="Rubini A."/>
            <person name="Sitrit Y."/>
            <person name="Splivallo R."/>
            <person name="Traeger S."/>
            <person name="Wang M."/>
            <person name="Zifcakova L."/>
            <person name="Wipf D."/>
            <person name="Zambonelli A."/>
            <person name="Paolocci F."/>
            <person name="Nowrousian M."/>
            <person name="Ottonello S."/>
            <person name="Baldrian P."/>
            <person name="Spatafora J.W."/>
            <person name="Henrissat B."/>
            <person name="Nagy L.G."/>
            <person name="Aury J.M."/>
            <person name="Wincker P."/>
            <person name="Grigoriev I.V."/>
            <person name="Bonfante P."/>
            <person name="Martin F.M."/>
        </authorList>
    </citation>
    <scope>NUCLEOTIDE SEQUENCE [LARGE SCALE GENOMIC DNA]</scope>
    <source>
        <strain evidence="12 13">RN42</strain>
    </source>
</reference>
<keyword evidence="6" id="KW-0862">Zinc</keyword>
<dbReference type="GO" id="GO:0005694">
    <property type="term" value="C:chromosome"/>
    <property type="evidence" value="ECO:0007669"/>
    <property type="project" value="UniProtKB-SubCell"/>
</dbReference>
<keyword evidence="4" id="KW-0479">Metal-binding</keyword>
<dbReference type="SMART" id="SM00249">
    <property type="entry name" value="PHD"/>
    <property type="match status" value="1"/>
</dbReference>
<dbReference type="Pfam" id="PF20826">
    <property type="entry name" value="PHD_5"/>
    <property type="match status" value="1"/>
</dbReference>
<proteinExistence type="predicted"/>
<evidence type="ECO:0000256" key="5">
    <source>
        <dbReference type="ARBA" id="ARBA00022771"/>
    </source>
</evidence>
<feature type="region of interest" description="Disordered" evidence="10">
    <location>
        <begin position="715"/>
        <end position="734"/>
    </location>
</feature>
<evidence type="ECO:0000256" key="6">
    <source>
        <dbReference type="ARBA" id="ARBA00022833"/>
    </source>
</evidence>
<dbReference type="Gene3D" id="3.30.900.10">
    <property type="entry name" value="HORMA domain"/>
    <property type="match status" value="1"/>
</dbReference>
<keyword evidence="3" id="KW-0158">Chromosome</keyword>
<gene>
    <name evidence="12" type="ORF">BJ508DRAFT_332910</name>
</gene>
<keyword evidence="13" id="KW-1185">Reference proteome</keyword>
<feature type="compositionally biased region" description="Polar residues" evidence="10">
    <location>
        <begin position="382"/>
        <end position="392"/>
    </location>
</feature>
<evidence type="ECO:0000256" key="9">
    <source>
        <dbReference type="SAM" id="Coils"/>
    </source>
</evidence>
<feature type="compositionally biased region" description="Low complexity" evidence="10">
    <location>
        <begin position="604"/>
        <end position="615"/>
    </location>
</feature>
<evidence type="ECO:0000313" key="13">
    <source>
        <dbReference type="Proteomes" id="UP000275078"/>
    </source>
</evidence>
<dbReference type="PANTHER" id="PTHR48225">
    <property type="entry name" value="HORMA DOMAIN-CONTAINING PROTEIN 1"/>
    <property type="match status" value="1"/>
</dbReference>
<dbReference type="STRING" id="1160509.A0A3N4HLC9"/>
<protein>
    <submittedName>
        <fullName evidence="12">HORMA-domain-containing protein</fullName>
    </submittedName>
</protein>
<feature type="region of interest" description="Disordered" evidence="10">
    <location>
        <begin position="555"/>
        <end position="646"/>
    </location>
</feature>
<dbReference type="InterPro" id="IPR003511">
    <property type="entry name" value="HORMA_dom"/>
</dbReference>
<dbReference type="AlphaFoldDB" id="A0A3N4HLC9"/>
<dbReference type="InterPro" id="IPR013083">
    <property type="entry name" value="Znf_RING/FYVE/PHD"/>
</dbReference>
<feature type="domain" description="HORMA" evidence="11">
    <location>
        <begin position="42"/>
        <end position="271"/>
    </location>
</feature>
<feature type="compositionally biased region" description="Polar residues" evidence="10">
    <location>
        <begin position="567"/>
        <end position="577"/>
    </location>
</feature>
<dbReference type="GO" id="GO:0007130">
    <property type="term" value="P:synaptonemal complex assembly"/>
    <property type="evidence" value="ECO:0007669"/>
    <property type="project" value="TreeGrafter"/>
</dbReference>
<sequence>MAQITVSRTKQKQIVQVSQKQQVVQQQQQDVVVLEEQIVSQQQSFEMMRVLLGASVGCLAYLRSLLPDDCFVDQRYGTNTEAFLSYDRFTTEEEPSSAQIKDKAPRVKRLQRGRNKDADRLLDWLELGIFDALEKRYLKSVQFIIYLDEDKPEIIYECYTFSFAYADGEPALNIVDSRGRQVVVKHAKTDLQGIMRKIIIASQNLPPLPDRRFLTLRLYYNKGTPKDYNPPLFRRDFSKTKAYFATTETDRKETIACGQTALNYHAVGVKVSTICREGDTPSSTQADAKRQRRTFIPAEFDVEVPMLLPLEKAEVQQPQETSQFDPSQILATQPDADMMEVDVVDTIDERIAKEKQELEKMFKLELELEGEHDTQPMPESARMSTAYSSSRQESISRDFASFNLESRGRESLSSDRTSSLTPVPPDLERKRKQDEDIVNCECGSKEDQGFMLCCEKCDTWRHAVCYGYKGPTDARIPTHFTCHRCNLSRSAVEEMGKLCQFRRVLNSCWNDDFLGTAKKMAEEYDLEPIKSPAVARRLVKEGFFAQLATGADPATRDVRWGKRGPPQSYQVVKTAANQRELDRYMDPNLQPEEPNRRGNRHGTARATSRLTTATPAPQPTRPITSMRSTRSISKSMTAEPTLPNGVYQNGYPTSELTLVPTSELSSVPGLDSDKDDADADADADRFVRSSTAMSCVSTASSVMVGVPDYGQFGREESVELSGQEMESIFPRKRN</sequence>
<dbReference type="InterPro" id="IPR051294">
    <property type="entry name" value="HORMA_MeioticProgression"/>
</dbReference>
<dbReference type="GO" id="GO:0008270">
    <property type="term" value="F:zinc ion binding"/>
    <property type="evidence" value="ECO:0007669"/>
    <property type="project" value="UniProtKB-KW"/>
</dbReference>
<dbReference type="InterPro" id="IPR036570">
    <property type="entry name" value="HORMA_dom_sf"/>
</dbReference>
<keyword evidence="7" id="KW-0539">Nucleus</keyword>
<organism evidence="12 13">
    <name type="scientific">Ascobolus immersus RN42</name>
    <dbReference type="NCBI Taxonomy" id="1160509"/>
    <lineage>
        <taxon>Eukaryota</taxon>
        <taxon>Fungi</taxon>
        <taxon>Dikarya</taxon>
        <taxon>Ascomycota</taxon>
        <taxon>Pezizomycotina</taxon>
        <taxon>Pezizomycetes</taxon>
        <taxon>Pezizales</taxon>
        <taxon>Ascobolaceae</taxon>
        <taxon>Ascobolus</taxon>
    </lineage>
</organism>